<organism evidence="2 3">
    <name type="scientific">Ricinus communis</name>
    <name type="common">Castor bean</name>
    <dbReference type="NCBI Taxonomy" id="3988"/>
    <lineage>
        <taxon>Eukaryota</taxon>
        <taxon>Viridiplantae</taxon>
        <taxon>Streptophyta</taxon>
        <taxon>Embryophyta</taxon>
        <taxon>Tracheophyta</taxon>
        <taxon>Spermatophyta</taxon>
        <taxon>Magnoliopsida</taxon>
        <taxon>eudicotyledons</taxon>
        <taxon>Gunneridae</taxon>
        <taxon>Pentapetalae</taxon>
        <taxon>rosids</taxon>
        <taxon>fabids</taxon>
        <taxon>Malpighiales</taxon>
        <taxon>Euphorbiaceae</taxon>
        <taxon>Acalyphoideae</taxon>
        <taxon>Acalypheae</taxon>
        <taxon>Ricinus</taxon>
    </lineage>
</organism>
<evidence type="ECO:0000313" key="3">
    <source>
        <dbReference type="Proteomes" id="UP000008311"/>
    </source>
</evidence>
<proteinExistence type="predicted"/>
<name>B9RL21_RICCO</name>
<feature type="region of interest" description="Disordered" evidence="1">
    <location>
        <begin position="23"/>
        <end position="57"/>
    </location>
</feature>
<dbReference type="AlphaFoldDB" id="B9RL21"/>
<sequence length="57" mass="6324">MRMHLEAYFSTYIVEKVFNRAGASGEGHETLGGQSYEGENIHSSSKDVGANETNTWE</sequence>
<reference evidence="3" key="1">
    <citation type="journal article" date="2010" name="Nat. Biotechnol.">
        <title>Draft genome sequence of the oilseed species Ricinus communis.</title>
        <authorList>
            <person name="Chan A.P."/>
            <person name="Crabtree J."/>
            <person name="Zhao Q."/>
            <person name="Lorenzi H."/>
            <person name="Orvis J."/>
            <person name="Puiu D."/>
            <person name="Melake-Berhan A."/>
            <person name="Jones K.M."/>
            <person name="Redman J."/>
            <person name="Chen G."/>
            <person name="Cahoon E.B."/>
            <person name="Gedil M."/>
            <person name="Stanke M."/>
            <person name="Haas B.J."/>
            <person name="Wortman J.R."/>
            <person name="Fraser-Liggett C.M."/>
            <person name="Ravel J."/>
            <person name="Rabinowicz P.D."/>
        </authorList>
    </citation>
    <scope>NUCLEOTIDE SEQUENCE [LARGE SCALE GENOMIC DNA]</scope>
    <source>
        <strain evidence="3">cv. Hale</strain>
    </source>
</reference>
<dbReference type="EMBL" id="EQ973786">
    <property type="protein sequence ID" value="EEF47936.1"/>
    <property type="molecule type" value="Genomic_DNA"/>
</dbReference>
<keyword evidence="3" id="KW-1185">Reference proteome</keyword>
<dbReference type="Proteomes" id="UP000008311">
    <property type="component" value="Unassembled WGS sequence"/>
</dbReference>
<protein>
    <submittedName>
        <fullName evidence="2">Uncharacterized protein</fullName>
    </submittedName>
</protein>
<evidence type="ECO:0000313" key="2">
    <source>
        <dbReference type="EMBL" id="EEF47936.1"/>
    </source>
</evidence>
<evidence type="ECO:0000256" key="1">
    <source>
        <dbReference type="SAM" id="MobiDB-lite"/>
    </source>
</evidence>
<dbReference type="InParanoid" id="B9RL21"/>
<gene>
    <name evidence="2" type="ORF">RCOM_0942500</name>
</gene>
<accession>B9RL21</accession>